<dbReference type="Gene3D" id="1.10.150.240">
    <property type="entry name" value="Putative phosphatase, domain 2"/>
    <property type="match status" value="1"/>
</dbReference>
<accession>A0A7J5BPW4</accession>
<evidence type="ECO:0000313" key="2">
    <source>
        <dbReference type="EMBL" id="KAB1655321.1"/>
    </source>
</evidence>
<reference evidence="2 3" key="1">
    <citation type="submission" date="2019-09" db="EMBL/GenBank/DDBJ databases">
        <title>Phylogeny of genus Pseudoclavibacter and closely related genus.</title>
        <authorList>
            <person name="Li Y."/>
        </authorList>
    </citation>
    <scope>NUCLEOTIDE SEQUENCE [LARGE SCALE GENOMIC DNA]</scope>
    <source>
        <strain evidence="2 3">DSM 23821</strain>
    </source>
</reference>
<dbReference type="PANTHER" id="PTHR43434:SF20">
    <property type="entry name" value="5'-NUCLEOTIDASE"/>
    <property type="match status" value="1"/>
</dbReference>
<dbReference type="InterPro" id="IPR050155">
    <property type="entry name" value="HAD-like_hydrolase_sf"/>
</dbReference>
<dbReference type="InterPro" id="IPR036412">
    <property type="entry name" value="HAD-like_sf"/>
</dbReference>
<keyword evidence="3" id="KW-1185">Reference proteome</keyword>
<dbReference type="InterPro" id="IPR023198">
    <property type="entry name" value="PGP-like_dom2"/>
</dbReference>
<dbReference type="Proteomes" id="UP000467240">
    <property type="component" value="Unassembled WGS sequence"/>
</dbReference>
<dbReference type="PANTHER" id="PTHR43434">
    <property type="entry name" value="PHOSPHOGLYCOLATE PHOSPHATASE"/>
    <property type="match status" value="1"/>
</dbReference>
<sequence>MSTLETGANDLVDDHPGQPSATPTATPVDLPHGTGTPPFTAVLWDLDGTIADSAPGITRSLARMFESFGLPVPSPAELVSYVGPPILDSFRLHGLDRHPGLDAAVDRYREFYRADGELADELFPGVAEIITALHAAGIPQSTATSKPEGAATRILTHFGIADRLDFITGAGGDETRGTKREVVAEALGRLRSIGADLSNVVLVGDRFYDVEGATANGVPTIYTTWGYGRIGEEVGAVAVANTPEQLRTLLGLPAA</sequence>
<evidence type="ECO:0000313" key="3">
    <source>
        <dbReference type="Proteomes" id="UP000467240"/>
    </source>
</evidence>
<dbReference type="GO" id="GO:0016787">
    <property type="term" value="F:hydrolase activity"/>
    <property type="evidence" value="ECO:0007669"/>
    <property type="project" value="UniProtKB-KW"/>
</dbReference>
<dbReference type="InterPro" id="IPR041492">
    <property type="entry name" value="HAD_2"/>
</dbReference>
<comment type="caution">
    <text evidence="2">The sequence shown here is derived from an EMBL/GenBank/DDBJ whole genome shotgun (WGS) entry which is preliminary data.</text>
</comment>
<name>A0A7J5BPW4_9MICO</name>
<proteinExistence type="predicted"/>
<dbReference type="AlphaFoldDB" id="A0A7J5BPW4"/>
<feature type="region of interest" description="Disordered" evidence="1">
    <location>
        <begin position="1"/>
        <end position="34"/>
    </location>
</feature>
<dbReference type="Pfam" id="PF13419">
    <property type="entry name" value="HAD_2"/>
    <property type="match status" value="1"/>
</dbReference>
<organism evidence="2 3">
    <name type="scientific">Pseudoclavibacter chungangensis</name>
    <dbReference type="NCBI Taxonomy" id="587635"/>
    <lineage>
        <taxon>Bacteria</taxon>
        <taxon>Bacillati</taxon>
        <taxon>Actinomycetota</taxon>
        <taxon>Actinomycetes</taxon>
        <taxon>Micrococcales</taxon>
        <taxon>Microbacteriaceae</taxon>
        <taxon>Pseudoclavibacter</taxon>
    </lineage>
</organism>
<dbReference type="GO" id="GO:0005829">
    <property type="term" value="C:cytosol"/>
    <property type="evidence" value="ECO:0007669"/>
    <property type="project" value="TreeGrafter"/>
</dbReference>
<gene>
    <name evidence="2" type="ORF">F8O01_11880</name>
</gene>
<protein>
    <submittedName>
        <fullName evidence="2">HAD hydrolase-like protein</fullName>
    </submittedName>
</protein>
<dbReference type="RefSeq" id="WP_158041086.1">
    <property type="nucleotide sequence ID" value="NZ_JACCFV010000001.1"/>
</dbReference>
<dbReference type="EMBL" id="WBJZ01000015">
    <property type="protein sequence ID" value="KAB1655321.1"/>
    <property type="molecule type" value="Genomic_DNA"/>
</dbReference>
<dbReference type="Gene3D" id="3.40.50.1000">
    <property type="entry name" value="HAD superfamily/HAD-like"/>
    <property type="match status" value="1"/>
</dbReference>
<dbReference type="OrthoDB" id="9776368at2"/>
<keyword evidence="2" id="KW-0378">Hydrolase</keyword>
<dbReference type="SUPFAM" id="SSF56784">
    <property type="entry name" value="HAD-like"/>
    <property type="match status" value="1"/>
</dbReference>
<dbReference type="InterPro" id="IPR023214">
    <property type="entry name" value="HAD_sf"/>
</dbReference>
<dbReference type="GO" id="GO:0004713">
    <property type="term" value="F:protein tyrosine kinase activity"/>
    <property type="evidence" value="ECO:0007669"/>
    <property type="project" value="TreeGrafter"/>
</dbReference>
<evidence type="ECO:0000256" key="1">
    <source>
        <dbReference type="SAM" id="MobiDB-lite"/>
    </source>
</evidence>